<protein>
    <submittedName>
        <fullName evidence="1">Uncharacterized protein</fullName>
    </submittedName>
</protein>
<proteinExistence type="predicted"/>
<reference evidence="1 2" key="1">
    <citation type="submission" date="2017-05" db="EMBL/GenBank/DDBJ databases">
        <title>Complete genome sequence of novel T7-like phage PHB01 against Capsular type D Pasteurella multocida.</title>
        <authorList>
            <person name="Chen Y."/>
            <person name="Sun E."/>
            <person name="Yang L."/>
            <person name="Song J."/>
            <person name="Wu B."/>
        </authorList>
    </citation>
    <scope>NUCLEOTIDE SEQUENCE [LARGE SCALE GENOMIC DNA]</scope>
</reference>
<dbReference type="Proteomes" id="UP000222865">
    <property type="component" value="Segment"/>
</dbReference>
<evidence type="ECO:0000313" key="1">
    <source>
        <dbReference type="EMBL" id="ASD51016.1"/>
    </source>
</evidence>
<dbReference type="EMBL" id="MF166859">
    <property type="protein sequence ID" value="ASD51016.1"/>
    <property type="molecule type" value="Genomic_DNA"/>
</dbReference>
<organism evidence="1 2">
    <name type="scientific">Pasteurella phage PHB01</name>
    <dbReference type="NCBI Taxonomy" id="2006930"/>
    <lineage>
        <taxon>Viruses</taxon>
        <taxon>Duplodnaviria</taxon>
        <taxon>Heunggongvirae</taxon>
        <taxon>Uroviricota</taxon>
        <taxon>Caudoviricetes</taxon>
        <taxon>Autographivirales</taxon>
        <taxon>Autotranscriptaviridae</taxon>
        <taxon>Studiervirinae</taxon>
        <taxon>Wuhanvirus</taxon>
        <taxon>Wuhanvirus PHB01</taxon>
    </lineage>
</organism>
<dbReference type="KEGG" id="vg:54980953"/>
<dbReference type="RefSeq" id="YP_009790788.1">
    <property type="nucleotide sequence ID" value="NC_047832.1"/>
</dbReference>
<sequence>MTKYGKVWGLDSEEINRILEVFTPETIKSIESEMIYNHFDNVKTVGLPTSMLDIGCDLEELRLSKPEDKDFYILKVKPHCLLAGYIELLTTKEITNGNS</sequence>
<name>A0A218M4E3_9CAUD</name>
<dbReference type="GeneID" id="54980953"/>
<accession>A0A218M4E3</accession>
<keyword evidence="2" id="KW-1185">Reference proteome</keyword>
<evidence type="ECO:0000313" key="2">
    <source>
        <dbReference type="Proteomes" id="UP000222865"/>
    </source>
</evidence>